<organism evidence="11 12">
    <name type="scientific">Thauera aromatica K172</name>
    <dbReference type="NCBI Taxonomy" id="44139"/>
    <lineage>
        <taxon>Bacteria</taxon>
        <taxon>Pseudomonadati</taxon>
        <taxon>Pseudomonadota</taxon>
        <taxon>Betaproteobacteria</taxon>
        <taxon>Rhodocyclales</taxon>
        <taxon>Zoogloeaceae</taxon>
        <taxon>Thauera</taxon>
    </lineage>
</organism>
<keyword evidence="4 8" id="KW-0547">Nucleotide-binding</keyword>
<keyword evidence="7 8" id="KW-0501">Molybdenum cofactor biosynthesis</keyword>
<comment type="subcellular location">
    <subcellularLocation>
        <location evidence="8">Cytoplasm</location>
    </subcellularLocation>
</comment>
<feature type="binding site" evidence="8">
    <location>
        <position position="71"/>
    </location>
    <ligand>
        <name>GTP</name>
        <dbReference type="ChEBI" id="CHEBI:37565"/>
    </ligand>
</feature>
<feature type="region of interest" description="Disordered" evidence="9">
    <location>
        <begin position="1"/>
        <end position="22"/>
    </location>
</feature>
<dbReference type="InterPro" id="IPR029044">
    <property type="entry name" value="Nucleotide-diphossugar_trans"/>
</dbReference>
<dbReference type="PANTHER" id="PTHR19136:SF81">
    <property type="entry name" value="MOLYBDENUM COFACTOR GUANYLYLTRANSFERASE"/>
    <property type="match status" value="1"/>
</dbReference>
<evidence type="ECO:0000256" key="9">
    <source>
        <dbReference type="SAM" id="MobiDB-lite"/>
    </source>
</evidence>
<dbReference type="GO" id="GO:0046872">
    <property type="term" value="F:metal ion binding"/>
    <property type="evidence" value="ECO:0007669"/>
    <property type="project" value="UniProtKB-KW"/>
</dbReference>
<dbReference type="CDD" id="cd02503">
    <property type="entry name" value="MobA"/>
    <property type="match status" value="1"/>
</dbReference>
<dbReference type="GO" id="GO:0061603">
    <property type="term" value="F:molybdenum cofactor guanylyltransferase activity"/>
    <property type="evidence" value="ECO:0007669"/>
    <property type="project" value="UniProtKB-EC"/>
</dbReference>
<gene>
    <name evidence="8" type="primary">mobA</name>
    <name evidence="11" type="ORF">Tharo_0460</name>
</gene>
<dbReference type="HAMAP" id="MF_00316">
    <property type="entry name" value="MobA"/>
    <property type="match status" value="1"/>
</dbReference>
<comment type="similarity">
    <text evidence="8">Belongs to the MobA family.</text>
</comment>
<sequence length="220" mass="23270">MKMTMQTQDHASPQHPSPHPAEHRITGVLLAGGQGSRMGGVDKGLVELAGRPMAAHALERLAPQVDELLINANQNLDTWAAFGYPVFGDDVGGFAGPLAGLHAALVRARHPLVATAPCDSPFLPADLVARLAAALHAAGANLAVAKTFDQAHPVFCLCRRELAGHLGDFLAAGGRKIDRWYGSLKVVEVAFDDQEAAFRNINTRAELADAAKALPAQRPE</sequence>
<feature type="domain" description="MobA-like NTP transferase" evidence="10">
    <location>
        <begin position="27"/>
        <end position="179"/>
    </location>
</feature>
<comment type="domain">
    <text evidence="8">The N-terminal domain determines nucleotide recognition and specific binding, while the C-terminal domain determines the specific binding to the target protein.</text>
</comment>
<keyword evidence="2 8" id="KW-0808">Transferase</keyword>
<feature type="binding site" evidence="8">
    <location>
        <position position="119"/>
    </location>
    <ligand>
        <name>GTP</name>
        <dbReference type="ChEBI" id="CHEBI:37565"/>
    </ligand>
</feature>
<name>A0A2R4BJC5_THAAR</name>
<feature type="binding site" evidence="8">
    <location>
        <position position="89"/>
    </location>
    <ligand>
        <name>GTP</name>
        <dbReference type="ChEBI" id="CHEBI:37565"/>
    </ligand>
</feature>
<evidence type="ECO:0000256" key="3">
    <source>
        <dbReference type="ARBA" id="ARBA00022723"/>
    </source>
</evidence>
<evidence type="ECO:0000256" key="2">
    <source>
        <dbReference type="ARBA" id="ARBA00022679"/>
    </source>
</evidence>
<evidence type="ECO:0000256" key="4">
    <source>
        <dbReference type="ARBA" id="ARBA00022741"/>
    </source>
</evidence>
<dbReference type="GO" id="GO:0005737">
    <property type="term" value="C:cytoplasm"/>
    <property type="evidence" value="ECO:0007669"/>
    <property type="project" value="UniProtKB-SubCell"/>
</dbReference>
<accession>A0A2R4BJC5</accession>
<dbReference type="AlphaFoldDB" id="A0A2R4BJC5"/>
<evidence type="ECO:0000313" key="12">
    <source>
        <dbReference type="Proteomes" id="UP000241885"/>
    </source>
</evidence>
<dbReference type="InterPro" id="IPR025877">
    <property type="entry name" value="MobA-like_NTP_Trfase"/>
</dbReference>
<evidence type="ECO:0000256" key="5">
    <source>
        <dbReference type="ARBA" id="ARBA00022842"/>
    </source>
</evidence>
<evidence type="ECO:0000256" key="6">
    <source>
        <dbReference type="ARBA" id="ARBA00023134"/>
    </source>
</evidence>
<dbReference type="Gene3D" id="3.90.550.10">
    <property type="entry name" value="Spore Coat Polysaccharide Biosynthesis Protein SpsA, Chain A"/>
    <property type="match status" value="1"/>
</dbReference>
<keyword evidence="12" id="KW-1185">Reference proteome</keyword>
<dbReference type="PANTHER" id="PTHR19136">
    <property type="entry name" value="MOLYBDENUM COFACTOR GUANYLYLTRANSFERASE"/>
    <property type="match status" value="1"/>
</dbReference>
<dbReference type="GO" id="GO:0005525">
    <property type="term" value="F:GTP binding"/>
    <property type="evidence" value="ECO:0007669"/>
    <property type="project" value="UniProtKB-UniRule"/>
</dbReference>
<evidence type="ECO:0000259" key="10">
    <source>
        <dbReference type="Pfam" id="PF12804"/>
    </source>
</evidence>
<dbReference type="InterPro" id="IPR013482">
    <property type="entry name" value="Molybde_CF_guanTrfase"/>
</dbReference>
<keyword evidence="5 8" id="KW-0460">Magnesium</keyword>
<keyword evidence="6 8" id="KW-0342">GTP-binding</keyword>
<evidence type="ECO:0000256" key="8">
    <source>
        <dbReference type="HAMAP-Rule" id="MF_00316"/>
    </source>
</evidence>
<evidence type="ECO:0000256" key="7">
    <source>
        <dbReference type="ARBA" id="ARBA00023150"/>
    </source>
</evidence>
<evidence type="ECO:0000313" key="11">
    <source>
        <dbReference type="EMBL" id="AVR87409.1"/>
    </source>
</evidence>
<dbReference type="EC" id="2.7.7.77" evidence="8"/>
<reference evidence="11 12" key="1">
    <citation type="submission" date="2018-03" db="EMBL/GenBank/DDBJ databases">
        <title>Complete genome sequence of Thauera aromatica, a model organism for studying aromatic compound degradation under denitrifying conditions.</title>
        <authorList>
            <person name="Lo H.-Y."/>
            <person name="Goris T."/>
            <person name="Boll M."/>
            <person name="Mueller J.A."/>
        </authorList>
    </citation>
    <scope>NUCLEOTIDE SEQUENCE [LARGE SCALE GENOMIC DNA]</scope>
    <source>
        <strain evidence="11 12">K172</strain>
    </source>
</reference>
<protein>
    <recommendedName>
        <fullName evidence="8">Molybdenum cofactor guanylyltransferase</fullName>
        <shortName evidence="8">MoCo guanylyltransferase</shortName>
        <ecNumber evidence="8">2.7.7.77</ecNumber>
    </recommendedName>
    <alternativeName>
        <fullName evidence="8">GTP:molybdopterin guanylyltransferase</fullName>
    </alternativeName>
    <alternativeName>
        <fullName evidence="8">Mo-MPT guanylyltransferase</fullName>
    </alternativeName>
    <alternativeName>
        <fullName evidence="8">Molybdopterin guanylyltransferase</fullName>
    </alternativeName>
    <alternativeName>
        <fullName evidence="8">Molybdopterin-guanine dinucleotide synthase</fullName>
        <shortName evidence="8">MGD synthase</shortName>
    </alternativeName>
</protein>
<dbReference type="GO" id="GO:1902758">
    <property type="term" value="P:bis(molybdopterin guanine dinucleotide)molybdenum biosynthetic process"/>
    <property type="evidence" value="ECO:0007669"/>
    <property type="project" value="TreeGrafter"/>
</dbReference>
<keyword evidence="1 8" id="KW-0963">Cytoplasm</keyword>
<proteinExistence type="inferred from homology"/>
<evidence type="ECO:0000256" key="1">
    <source>
        <dbReference type="ARBA" id="ARBA00022490"/>
    </source>
</evidence>
<dbReference type="NCBIfam" id="TIGR02665">
    <property type="entry name" value="molyb_mobA"/>
    <property type="match status" value="1"/>
</dbReference>
<comment type="function">
    <text evidence="8">Transfers a GMP moiety from GTP to Mo-molybdopterin (Mo-MPT) cofactor (Moco or molybdenum cofactor) to form Mo-molybdopterin guanine dinucleotide (Mo-MGD) cofactor.</text>
</comment>
<keyword evidence="3 8" id="KW-0479">Metal-binding</keyword>
<dbReference type="Pfam" id="PF12804">
    <property type="entry name" value="NTP_transf_3"/>
    <property type="match status" value="1"/>
</dbReference>
<feature type="binding site" evidence="8">
    <location>
        <position position="43"/>
    </location>
    <ligand>
        <name>GTP</name>
        <dbReference type="ChEBI" id="CHEBI:37565"/>
    </ligand>
</feature>
<feature type="binding site" evidence="8">
    <location>
        <begin position="30"/>
        <end position="32"/>
    </location>
    <ligand>
        <name>GTP</name>
        <dbReference type="ChEBI" id="CHEBI:37565"/>
    </ligand>
</feature>
<comment type="cofactor">
    <cofactor evidence="8">
        <name>Mg(2+)</name>
        <dbReference type="ChEBI" id="CHEBI:18420"/>
    </cofactor>
</comment>
<dbReference type="EMBL" id="CP028339">
    <property type="protein sequence ID" value="AVR87409.1"/>
    <property type="molecule type" value="Genomic_DNA"/>
</dbReference>
<dbReference type="SUPFAM" id="SSF53448">
    <property type="entry name" value="Nucleotide-diphospho-sugar transferases"/>
    <property type="match status" value="1"/>
</dbReference>
<dbReference type="Proteomes" id="UP000241885">
    <property type="component" value="Chromosome"/>
</dbReference>
<feature type="binding site" evidence="8">
    <location>
        <position position="119"/>
    </location>
    <ligand>
        <name>Mg(2+)</name>
        <dbReference type="ChEBI" id="CHEBI:18420"/>
    </ligand>
</feature>
<comment type="catalytic activity">
    <reaction evidence="8">
        <text>Mo-molybdopterin + GTP + H(+) = Mo-molybdopterin guanine dinucleotide + diphosphate</text>
        <dbReference type="Rhea" id="RHEA:34243"/>
        <dbReference type="ChEBI" id="CHEBI:15378"/>
        <dbReference type="ChEBI" id="CHEBI:33019"/>
        <dbReference type="ChEBI" id="CHEBI:37565"/>
        <dbReference type="ChEBI" id="CHEBI:71302"/>
        <dbReference type="ChEBI" id="CHEBI:71310"/>
        <dbReference type="EC" id="2.7.7.77"/>
    </reaction>
</comment>
<dbReference type="KEGG" id="tak:Tharo_0460"/>
<comment type="subunit">
    <text evidence="8">Monomer.</text>
</comment>